<evidence type="ECO:0000313" key="3">
    <source>
        <dbReference type="Proteomes" id="UP000276133"/>
    </source>
</evidence>
<organism evidence="2 3">
    <name type="scientific">Brachionus plicatilis</name>
    <name type="common">Marine rotifer</name>
    <name type="synonym">Brachionus muelleri</name>
    <dbReference type="NCBI Taxonomy" id="10195"/>
    <lineage>
        <taxon>Eukaryota</taxon>
        <taxon>Metazoa</taxon>
        <taxon>Spiralia</taxon>
        <taxon>Gnathifera</taxon>
        <taxon>Rotifera</taxon>
        <taxon>Eurotatoria</taxon>
        <taxon>Monogononta</taxon>
        <taxon>Pseudotrocha</taxon>
        <taxon>Ploima</taxon>
        <taxon>Brachionidae</taxon>
        <taxon>Brachionus</taxon>
    </lineage>
</organism>
<evidence type="ECO:0000256" key="1">
    <source>
        <dbReference type="SAM" id="Phobius"/>
    </source>
</evidence>
<evidence type="ECO:0000313" key="2">
    <source>
        <dbReference type="EMBL" id="RNA38652.1"/>
    </source>
</evidence>
<gene>
    <name evidence="2" type="ORF">BpHYR1_043900</name>
</gene>
<keyword evidence="3" id="KW-1185">Reference proteome</keyword>
<reference evidence="2 3" key="1">
    <citation type="journal article" date="2018" name="Sci. Rep.">
        <title>Genomic signatures of local adaptation to the degree of environmental predictability in rotifers.</title>
        <authorList>
            <person name="Franch-Gras L."/>
            <person name="Hahn C."/>
            <person name="Garcia-Roger E.M."/>
            <person name="Carmona M.J."/>
            <person name="Serra M."/>
            <person name="Gomez A."/>
        </authorList>
    </citation>
    <scope>NUCLEOTIDE SEQUENCE [LARGE SCALE GENOMIC DNA]</scope>
    <source>
        <strain evidence="2">HYR1</strain>
    </source>
</reference>
<proteinExistence type="predicted"/>
<feature type="transmembrane region" description="Helical" evidence="1">
    <location>
        <begin position="24"/>
        <end position="45"/>
    </location>
</feature>
<keyword evidence="1" id="KW-0472">Membrane</keyword>
<dbReference type="AlphaFoldDB" id="A0A3M7SSI4"/>
<keyword evidence="1" id="KW-0812">Transmembrane</keyword>
<keyword evidence="1" id="KW-1133">Transmembrane helix</keyword>
<protein>
    <submittedName>
        <fullName evidence="2">Uncharacterized protein</fullName>
    </submittedName>
</protein>
<accession>A0A3M7SSI4</accession>
<comment type="caution">
    <text evidence="2">The sequence shown here is derived from an EMBL/GenBank/DDBJ whole genome shotgun (WGS) entry which is preliminary data.</text>
</comment>
<sequence>MGIVEHVATVEERCARSGRRQLQLVVKVVAIQMGIVVLVNAQAAFARAQLGRMVFAIDAKFAAPFGHQIEQIVPQRIIEYHRAFLFGHRVYELVHKHAKVKSNLIQMVVGLVALALHIAVNGVDEVDEHFAHLFVVEVLQIGGIFVCVHDALGQRFVLGHQLKYSDQCQSGQVLFFQPPYLVLSFEVGRFLDQRIELFDEVALRLNVDAAQTADYYLAEIAHVTLEIGHYYFNEGCVRTKIGVEFGSGLDYCKVVVDCSGRAG</sequence>
<name>A0A3M7SSI4_BRAPC</name>
<dbReference type="Proteomes" id="UP000276133">
    <property type="component" value="Unassembled WGS sequence"/>
</dbReference>
<dbReference type="EMBL" id="REGN01000845">
    <property type="protein sequence ID" value="RNA38652.1"/>
    <property type="molecule type" value="Genomic_DNA"/>
</dbReference>